<sequence length="94" mass="10635">MGVERDRWASAYRYLRSFVEGAFVEDDAPAPREAPATWRERVDAVQLVSRALADAVADEHEPRRRRALQVALARCITLGVEARENAARDELREG</sequence>
<protein>
    <submittedName>
        <fullName evidence="1">Uncharacterized protein</fullName>
    </submittedName>
</protein>
<evidence type="ECO:0000313" key="2">
    <source>
        <dbReference type="Proteomes" id="UP000034883"/>
    </source>
</evidence>
<gene>
    <name evidence="1" type="ORF">DB32_005786</name>
</gene>
<dbReference type="STRING" id="927083.DB32_005786"/>
<reference evidence="1 2" key="1">
    <citation type="submission" date="2015-03" db="EMBL/GenBank/DDBJ databases">
        <title>Genome assembly of Sandaracinus amylolyticus DSM 53668.</title>
        <authorList>
            <person name="Sharma G."/>
            <person name="Subramanian S."/>
        </authorList>
    </citation>
    <scope>NUCLEOTIDE SEQUENCE [LARGE SCALE GENOMIC DNA]</scope>
    <source>
        <strain evidence="1 2">DSM 53668</strain>
    </source>
</reference>
<evidence type="ECO:0000313" key="1">
    <source>
        <dbReference type="EMBL" id="AKF08637.1"/>
    </source>
</evidence>
<dbReference type="KEGG" id="samy:DB32_005786"/>
<dbReference type="Proteomes" id="UP000034883">
    <property type="component" value="Chromosome"/>
</dbReference>
<accession>A0A0F6W6D3</accession>
<organism evidence="1 2">
    <name type="scientific">Sandaracinus amylolyticus</name>
    <dbReference type="NCBI Taxonomy" id="927083"/>
    <lineage>
        <taxon>Bacteria</taxon>
        <taxon>Pseudomonadati</taxon>
        <taxon>Myxococcota</taxon>
        <taxon>Polyangia</taxon>
        <taxon>Polyangiales</taxon>
        <taxon>Sandaracinaceae</taxon>
        <taxon>Sandaracinus</taxon>
    </lineage>
</organism>
<name>A0A0F6W6D3_9BACT</name>
<proteinExistence type="predicted"/>
<keyword evidence="2" id="KW-1185">Reference proteome</keyword>
<dbReference type="AlphaFoldDB" id="A0A0F6W6D3"/>
<dbReference type="EMBL" id="CP011125">
    <property type="protein sequence ID" value="AKF08637.1"/>
    <property type="molecule type" value="Genomic_DNA"/>
</dbReference>